<gene>
    <name evidence="2" type="ORF">EV197_3263</name>
</gene>
<evidence type="ECO:0000313" key="3">
    <source>
        <dbReference type="Proteomes" id="UP000292262"/>
    </source>
</evidence>
<evidence type="ECO:0000313" key="2">
    <source>
        <dbReference type="EMBL" id="RZS90732.1"/>
    </source>
</evidence>
<feature type="transmembrane region" description="Helical" evidence="1">
    <location>
        <begin position="12"/>
        <end position="37"/>
    </location>
</feature>
<dbReference type="Proteomes" id="UP000292262">
    <property type="component" value="Unassembled WGS sequence"/>
</dbReference>
<proteinExistence type="predicted"/>
<dbReference type="OrthoDB" id="1162507at2"/>
<keyword evidence="1" id="KW-0472">Membrane</keyword>
<dbReference type="AlphaFoldDB" id="A0A4Q7NWF2"/>
<sequence length="149" mass="17196">MNRYRLTIVGSVLAISIYLINNFLEINIFTYVLNFFASLEKSILELIVLLGIVVLFVSIDYYRNSRESQLEKAKRNIYKAMLCSSHHILNSFLYQMDIFKITAEHTPGFDAKTLAFYEDIVDDTSDKIQSLSNLKSIDEFSIKTSVMTK</sequence>
<organism evidence="2 3">
    <name type="scientific">Aquimarina brevivitae</name>
    <dbReference type="NCBI Taxonomy" id="323412"/>
    <lineage>
        <taxon>Bacteria</taxon>
        <taxon>Pseudomonadati</taxon>
        <taxon>Bacteroidota</taxon>
        <taxon>Flavobacteriia</taxon>
        <taxon>Flavobacteriales</taxon>
        <taxon>Flavobacteriaceae</taxon>
        <taxon>Aquimarina</taxon>
    </lineage>
</organism>
<evidence type="ECO:0000256" key="1">
    <source>
        <dbReference type="SAM" id="Phobius"/>
    </source>
</evidence>
<evidence type="ECO:0008006" key="4">
    <source>
        <dbReference type="Google" id="ProtNLM"/>
    </source>
</evidence>
<protein>
    <recommendedName>
        <fullName evidence="4">Histidine kinase</fullName>
    </recommendedName>
</protein>
<keyword evidence="1" id="KW-0812">Transmembrane</keyword>
<feature type="transmembrane region" description="Helical" evidence="1">
    <location>
        <begin position="43"/>
        <end position="62"/>
    </location>
</feature>
<accession>A0A4Q7NWF2</accession>
<keyword evidence="1" id="KW-1133">Transmembrane helix</keyword>
<comment type="caution">
    <text evidence="2">The sequence shown here is derived from an EMBL/GenBank/DDBJ whole genome shotgun (WGS) entry which is preliminary data.</text>
</comment>
<reference evidence="2 3" key="1">
    <citation type="submission" date="2019-02" db="EMBL/GenBank/DDBJ databases">
        <title>Genomic Encyclopedia of Type Strains, Phase IV (KMG-IV): sequencing the most valuable type-strain genomes for metagenomic binning, comparative biology and taxonomic classification.</title>
        <authorList>
            <person name="Goeker M."/>
        </authorList>
    </citation>
    <scope>NUCLEOTIDE SEQUENCE [LARGE SCALE GENOMIC DNA]</scope>
    <source>
        <strain evidence="2 3">DSM 17196</strain>
    </source>
</reference>
<dbReference type="RefSeq" id="WP_130287769.1">
    <property type="nucleotide sequence ID" value="NZ_SGXE01000006.1"/>
</dbReference>
<dbReference type="EMBL" id="SGXE01000006">
    <property type="protein sequence ID" value="RZS90732.1"/>
    <property type="molecule type" value="Genomic_DNA"/>
</dbReference>
<keyword evidence="3" id="KW-1185">Reference proteome</keyword>
<name>A0A4Q7NWF2_9FLAO</name>